<dbReference type="Proteomes" id="UP000672032">
    <property type="component" value="Chromosome 6"/>
</dbReference>
<protein>
    <recommendedName>
        <fullName evidence="4">Major facilitator superfamily (MFS) profile domain-containing protein</fullName>
    </recommendedName>
</protein>
<organism evidence="2 3">
    <name type="scientific">Monilinia vaccinii-corymbosi</name>
    <dbReference type="NCBI Taxonomy" id="61207"/>
    <lineage>
        <taxon>Eukaryota</taxon>
        <taxon>Fungi</taxon>
        <taxon>Dikarya</taxon>
        <taxon>Ascomycota</taxon>
        <taxon>Pezizomycotina</taxon>
        <taxon>Leotiomycetes</taxon>
        <taxon>Helotiales</taxon>
        <taxon>Sclerotiniaceae</taxon>
        <taxon>Monilinia</taxon>
    </lineage>
</organism>
<keyword evidence="1" id="KW-0812">Transmembrane</keyword>
<reference evidence="2" key="1">
    <citation type="submission" date="2020-10" db="EMBL/GenBank/DDBJ databases">
        <title>Genome Sequence of Monilinia vaccinii-corymbosi Sheds Light on Mummy Berry Disease Infection of Blueberry and Mating Type.</title>
        <authorList>
            <person name="Yow A.G."/>
            <person name="Zhang Y."/>
            <person name="Bansal K."/>
            <person name="Eacker S.M."/>
            <person name="Sullivan S."/>
            <person name="Liachko I."/>
            <person name="Cubeta M.A."/>
            <person name="Rollins J.A."/>
            <person name="Ashrafi H."/>
        </authorList>
    </citation>
    <scope>NUCLEOTIDE SEQUENCE</scope>
    <source>
        <strain evidence="2">RL-1</strain>
    </source>
</reference>
<evidence type="ECO:0000256" key="1">
    <source>
        <dbReference type="SAM" id="Phobius"/>
    </source>
</evidence>
<dbReference type="AlphaFoldDB" id="A0A8A3PLF4"/>
<gene>
    <name evidence="2" type="ORF">DSL72_006916</name>
</gene>
<accession>A0A8A3PLF4</accession>
<proteinExistence type="predicted"/>
<keyword evidence="3" id="KW-1185">Reference proteome</keyword>
<keyword evidence="1" id="KW-1133">Transmembrane helix</keyword>
<feature type="transmembrane region" description="Helical" evidence="1">
    <location>
        <begin position="103"/>
        <end position="125"/>
    </location>
</feature>
<sequence>MASIISLCLSKYSQCRFLVNYQCRLIVFLGLEETLPSAHGQFDYGIDLVNRIKQSTGFGTIVAPVNHSHLETSTANLSNFELKAITRPIANKLSLSRIWTRNVLFTLVTGAFFDFYLGAFANVWSLFLSTIRPTNTNTNSRSLPFVFTGGLGMPTATVGFATSILGFLGMALRVPRYPSAHARLGTLLGRAER</sequence>
<evidence type="ECO:0008006" key="4">
    <source>
        <dbReference type="Google" id="ProtNLM"/>
    </source>
</evidence>
<evidence type="ECO:0000313" key="2">
    <source>
        <dbReference type="EMBL" id="QSZ35794.1"/>
    </source>
</evidence>
<dbReference type="OrthoDB" id="10262656at2759"/>
<name>A0A8A3PLF4_9HELO</name>
<feature type="transmembrane region" description="Helical" evidence="1">
    <location>
        <begin position="145"/>
        <end position="168"/>
    </location>
</feature>
<dbReference type="EMBL" id="CP063410">
    <property type="protein sequence ID" value="QSZ35794.1"/>
    <property type="molecule type" value="Genomic_DNA"/>
</dbReference>
<evidence type="ECO:0000313" key="3">
    <source>
        <dbReference type="Proteomes" id="UP000672032"/>
    </source>
</evidence>
<keyword evidence="1" id="KW-0472">Membrane</keyword>